<organism evidence="2 3">
    <name type="scientific">Emiliania huxleyi (strain CCMP1516)</name>
    <dbReference type="NCBI Taxonomy" id="280463"/>
    <lineage>
        <taxon>Eukaryota</taxon>
        <taxon>Haptista</taxon>
        <taxon>Haptophyta</taxon>
        <taxon>Prymnesiophyceae</taxon>
        <taxon>Isochrysidales</taxon>
        <taxon>Noelaerhabdaceae</taxon>
        <taxon>Emiliania</taxon>
    </lineage>
</organism>
<feature type="compositionally biased region" description="Basic residues" evidence="1">
    <location>
        <begin position="48"/>
        <end position="59"/>
    </location>
</feature>
<dbReference type="RefSeq" id="XP_005787582.1">
    <property type="nucleotide sequence ID" value="XM_005787525.1"/>
</dbReference>
<dbReference type="EnsemblProtists" id="EOD35153">
    <property type="protein sequence ID" value="EOD35153"/>
    <property type="gene ID" value="EMIHUDRAFT_110852"/>
</dbReference>
<dbReference type="KEGG" id="ehx:EMIHUDRAFT_110852"/>
<feature type="region of interest" description="Disordered" evidence="1">
    <location>
        <begin position="1"/>
        <end position="164"/>
    </location>
</feature>
<dbReference type="Proteomes" id="UP000013827">
    <property type="component" value="Unassembled WGS sequence"/>
</dbReference>
<reference evidence="3" key="1">
    <citation type="journal article" date="2013" name="Nature">
        <title>Pan genome of the phytoplankton Emiliania underpins its global distribution.</title>
        <authorList>
            <person name="Read B.A."/>
            <person name="Kegel J."/>
            <person name="Klute M.J."/>
            <person name="Kuo A."/>
            <person name="Lefebvre S.C."/>
            <person name="Maumus F."/>
            <person name="Mayer C."/>
            <person name="Miller J."/>
            <person name="Monier A."/>
            <person name="Salamov A."/>
            <person name="Young J."/>
            <person name="Aguilar M."/>
            <person name="Claverie J.M."/>
            <person name="Frickenhaus S."/>
            <person name="Gonzalez K."/>
            <person name="Herman E.K."/>
            <person name="Lin Y.C."/>
            <person name="Napier J."/>
            <person name="Ogata H."/>
            <person name="Sarno A.F."/>
            <person name="Shmutz J."/>
            <person name="Schroeder D."/>
            <person name="de Vargas C."/>
            <person name="Verret F."/>
            <person name="von Dassow P."/>
            <person name="Valentin K."/>
            <person name="Van de Peer Y."/>
            <person name="Wheeler G."/>
            <person name="Dacks J.B."/>
            <person name="Delwiche C.F."/>
            <person name="Dyhrman S.T."/>
            <person name="Glockner G."/>
            <person name="John U."/>
            <person name="Richards T."/>
            <person name="Worden A.Z."/>
            <person name="Zhang X."/>
            <person name="Grigoriev I.V."/>
            <person name="Allen A.E."/>
            <person name="Bidle K."/>
            <person name="Borodovsky M."/>
            <person name="Bowler C."/>
            <person name="Brownlee C."/>
            <person name="Cock J.M."/>
            <person name="Elias M."/>
            <person name="Gladyshev V.N."/>
            <person name="Groth M."/>
            <person name="Guda C."/>
            <person name="Hadaegh A."/>
            <person name="Iglesias-Rodriguez M.D."/>
            <person name="Jenkins J."/>
            <person name="Jones B.M."/>
            <person name="Lawson T."/>
            <person name="Leese F."/>
            <person name="Lindquist E."/>
            <person name="Lobanov A."/>
            <person name="Lomsadze A."/>
            <person name="Malik S.B."/>
            <person name="Marsh M.E."/>
            <person name="Mackinder L."/>
            <person name="Mock T."/>
            <person name="Mueller-Roeber B."/>
            <person name="Pagarete A."/>
            <person name="Parker M."/>
            <person name="Probert I."/>
            <person name="Quesneville H."/>
            <person name="Raines C."/>
            <person name="Rensing S.A."/>
            <person name="Riano-Pachon D.M."/>
            <person name="Richier S."/>
            <person name="Rokitta S."/>
            <person name="Shiraiwa Y."/>
            <person name="Soanes D.M."/>
            <person name="van der Giezen M."/>
            <person name="Wahlund T.M."/>
            <person name="Williams B."/>
            <person name="Wilson W."/>
            <person name="Wolfe G."/>
            <person name="Wurch L.L."/>
        </authorList>
    </citation>
    <scope>NUCLEOTIDE SEQUENCE</scope>
</reference>
<keyword evidence="3" id="KW-1185">Reference proteome</keyword>
<evidence type="ECO:0000313" key="2">
    <source>
        <dbReference type="EnsemblProtists" id="EOD35153"/>
    </source>
</evidence>
<proteinExistence type="predicted"/>
<reference evidence="2" key="2">
    <citation type="submission" date="2024-10" db="UniProtKB">
        <authorList>
            <consortium name="EnsemblProtists"/>
        </authorList>
    </citation>
    <scope>IDENTIFICATION</scope>
</reference>
<dbReference type="GeneID" id="17280423"/>
<accession>A0A0D3KHB8</accession>
<dbReference type="HOGENOM" id="CLU_616008_0_0_1"/>
<feature type="compositionally biased region" description="Low complexity" evidence="1">
    <location>
        <begin position="18"/>
        <end position="31"/>
    </location>
</feature>
<dbReference type="AlphaFoldDB" id="A0A0D3KHB8"/>
<evidence type="ECO:0000256" key="1">
    <source>
        <dbReference type="SAM" id="MobiDB-lite"/>
    </source>
</evidence>
<evidence type="ECO:0000313" key="3">
    <source>
        <dbReference type="Proteomes" id="UP000013827"/>
    </source>
</evidence>
<dbReference type="PaxDb" id="2903-EOD35153"/>
<feature type="compositionally biased region" description="Basic and acidic residues" evidence="1">
    <location>
        <begin position="32"/>
        <end position="43"/>
    </location>
</feature>
<sequence>MVSASERARRLRPPGAPPAAARALQVSSGPSPRRERGEERARDLSAVPKRRRAEKKKKLPSGLAEAEAQGGGINATPQPSTPIQLLDEGESTELALAQLSATRSALPRLPPHPSTDAAGRPLAATAPRDHRRQEPLQPSGGYHAARPSAPPPAPTALQSLGSTDVGSPPSIFDVAPGVRAANVPPPLVAPLAPGYALLPSAPAGPQPAGGEGGAGGEGLRFRSEDHPINPTFVVAAVWRYIPDASSIKSLAFERIVHQPSREGLGLDLYVPVDGAVGHFADVARRLSTLSHPVEGQEGRTFRVSVSLINPRQNRPQQGPARTRSLAIAFPPATASTVGLKGAISQAFQANGFEDAQFRPAKSPSNELKLAVTCGTIAFTNYTGSRAANFHAMTREGGILLRFAGGGIGSASIRTAEYGMDALTRDELGLRPGRLAIRDLIPASAS</sequence>
<protein>
    <submittedName>
        <fullName evidence="2">Uncharacterized protein</fullName>
    </submittedName>
</protein>
<name>A0A0D3KHB8_EMIH1</name>